<accession>A0ACB7SF36</accession>
<sequence>MTPTSLQAIVLLAPTQSRRLPRWFCCLVSYKMQKCQAISPSTSGPTDPVSWKETRDRSHRQMLVGRCAGFHRDDLAGSAEPLLRLPHGIFSGPLSEVFTTIPVLVGGSALAAAGMIASAFVPDITWLTVTLGVIHGIGLGIVTTMLQVLISMYFERFRGAANGSMFAGYTASAFIFPKLLLYFSDAYGFRGSLLLFGGILLNMAAVSLAFREPPWICCERAKRRKDAKDPQRPSLTIAKSNIGTRTFLSKDAVRKLQGVLKCGMMYILVVTWIVFSYIGDVFLNTIVDFAMDKGLSVDDAVSIETYTAVTDIVGRTFLPCLVDWRILPQSTLMSLDYFLLGLSAVSLSFCQSYWTLLTACLGMALFIGCAMTMQSVLMAHYLGLDKLSVGYTVLGAMSAPAFLAKATFVGFFRDDLGSYNEMFWVLGSSSMFVSVLWVFVSLDDRKSTRRWEPNDVHASRKPNT</sequence>
<keyword evidence="2" id="KW-1185">Reference proteome</keyword>
<protein>
    <submittedName>
        <fullName evidence="1">Uncharacterized protein</fullName>
    </submittedName>
</protein>
<comment type="caution">
    <text evidence="1">The sequence shown here is derived from an EMBL/GenBank/DDBJ whole genome shotgun (WGS) entry which is preliminary data.</text>
</comment>
<reference evidence="1" key="1">
    <citation type="submission" date="2020-05" db="EMBL/GenBank/DDBJ databases">
        <title>Large-scale comparative analyses of tick genomes elucidate their genetic diversity and vector capacities.</title>
        <authorList>
            <person name="Jia N."/>
            <person name="Wang J."/>
            <person name="Shi W."/>
            <person name="Du L."/>
            <person name="Sun Y."/>
            <person name="Zhan W."/>
            <person name="Jiang J."/>
            <person name="Wang Q."/>
            <person name="Zhang B."/>
            <person name="Ji P."/>
            <person name="Sakyi L.B."/>
            <person name="Cui X."/>
            <person name="Yuan T."/>
            <person name="Jiang B."/>
            <person name="Yang W."/>
            <person name="Lam T.T.-Y."/>
            <person name="Chang Q."/>
            <person name="Ding S."/>
            <person name="Wang X."/>
            <person name="Zhu J."/>
            <person name="Ruan X."/>
            <person name="Zhao L."/>
            <person name="Wei J."/>
            <person name="Que T."/>
            <person name="Du C."/>
            <person name="Cheng J."/>
            <person name="Dai P."/>
            <person name="Han X."/>
            <person name="Huang E."/>
            <person name="Gao Y."/>
            <person name="Liu J."/>
            <person name="Shao H."/>
            <person name="Ye R."/>
            <person name="Li L."/>
            <person name="Wei W."/>
            <person name="Wang X."/>
            <person name="Wang C."/>
            <person name="Yang T."/>
            <person name="Huo Q."/>
            <person name="Li W."/>
            <person name="Guo W."/>
            <person name="Chen H."/>
            <person name="Zhou L."/>
            <person name="Ni X."/>
            <person name="Tian J."/>
            <person name="Zhou Y."/>
            <person name="Sheng Y."/>
            <person name="Liu T."/>
            <person name="Pan Y."/>
            <person name="Xia L."/>
            <person name="Li J."/>
            <person name="Zhao F."/>
            <person name="Cao W."/>
        </authorList>
    </citation>
    <scope>NUCLEOTIDE SEQUENCE</scope>
    <source>
        <strain evidence="1">Hyas-2018</strain>
    </source>
</reference>
<proteinExistence type="predicted"/>
<evidence type="ECO:0000313" key="1">
    <source>
        <dbReference type="EMBL" id="KAH6933225.1"/>
    </source>
</evidence>
<name>A0ACB7SF36_HYAAI</name>
<evidence type="ECO:0000313" key="2">
    <source>
        <dbReference type="Proteomes" id="UP000821845"/>
    </source>
</evidence>
<gene>
    <name evidence="1" type="ORF">HPB50_013734</name>
</gene>
<organism evidence="1 2">
    <name type="scientific">Hyalomma asiaticum</name>
    <name type="common">Tick</name>
    <dbReference type="NCBI Taxonomy" id="266040"/>
    <lineage>
        <taxon>Eukaryota</taxon>
        <taxon>Metazoa</taxon>
        <taxon>Ecdysozoa</taxon>
        <taxon>Arthropoda</taxon>
        <taxon>Chelicerata</taxon>
        <taxon>Arachnida</taxon>
        <taxon>Acari</taxon>
        <taxon>Parasitiformes</taxon>
        <taxon>Ixodida</taxon>
        <taxon>Ixodoidea</taxon>
        <taxon>Ixodidae</taxon>
        <taxon>Hyalomminae</taxon>
        <taxon>Hyalomma</taxon>
    </lineage>
</organism>
<dbReference type="EMBL" id="CM023484">
    <property type="protein sequence ID" value="KAH6933225.1"/>
    <property type="molecule type" value="Genomic_DNA"/>
</dbReference>
<dbReference type="Proteomes" id="UP000821845">
    <property type="component" value="Chromosome 4"/>
</dbReference>